<dbReference type="EnsemblPlants" id="Pp3c7_600V3.1">
    <property type="protein sequence ID" value="PAC:32924594.CDS.1"/>
    <property type="gene ID" value="Pp3c7_600"/>
</dbReference>
<evidence type="ECO:0000313" key="2">
    <source>
        <dbReference type="EnsemblPlants" id="PAC:32924594.CDS.1"/>
    </source>
</evidence>
<keyword evidence="3" id="KW-1185">Reference proteome</keyword>
<name>A0A2K1K9R8_PHYPA</name>
<dbReference type="EnsemblPlants" id="Pp3c7_600V3.2">
    <property type="protein sequence ID" value="PAC:32924595.CDS.1"/>
    <property type="gene ID" value="Pp3c7_600"/>
</dbReference>
<evidence type="ECO:0000313" key="3">
    <source>
        <dbReference type="Proteomes" id="UP000006727"/>
    </source>
</evidence>
<reference evidence="2" key="3">
    <citation type="submission" date="2020-12" db="UniProtKB">
        <authorList>
            <consortium name="EnsemblPlants"/>
        </authorList>
    </citation>
    <scope>IDENTIFICATION</scope>
</reference>
<dbReference type="InParanoid" id="A0A2K1K9R8"/>
<dbReference type="Proteomes" id="UP000006727">
    <property type="component" value="Chromosome 7"/>
</dbReference>
<evidence type="ECO:0000313" key="1">
    <source>
        <dbReference type="EMBL" id="PNR50528.1"/>
    </source>
</evidence>
<sequence length="55" mass="6080">MIVNCLGDVHRVDPVICSDSWTVSSAVLLFGDLELSKDDRKWGSETFAGRLLTIL</sequence>
<accession>A0A2K1K9R8</accession>
<organism evidence="1">
    <name type="scientific">Physcomitrium patens</name>
    <name type="common">Spreading-leaved earth moss</name>
    <name type="synonym">Physcomitrella patens</name>
    <dbReference type="NCBI Taxonomy" id="3218"/>
    <lineage>
        <taxon>Eukaryota</taxon>
        <taxon>Viridiplantae</taxon>
        <taxon>Streptophyta</taxon>
        <taxon>Embryophyta</taxon>
        <taxon>Bryophyta</taxon>
        <taxon>Bryophytina</taxon>
        <taxon>Bryopsida</taxon>
        <taxon>Funariidae</taxon>
        <taxon>Funariales</taxon>
        <taxon>Funariaceae</taxon>
        <taxon>Physcomitrium</taxon>
    </lineage>
</organism>
<protein>
    <submittedName>
        <fullName evidence="1 2">Uncharacterized protein</fullName>
    </submittedName>
</protein>
<dbReference type="EMBL" id="ABEU02000007">
    <property type="protein sequence ID" value="PNR50528.1"/>
    <property type="molecule type" value="Genomic_DNA"/>
</dbReference>
<dbReference type="Gramene" id="Pp3c7_600V3.1">
    <property type="protein sequence ID" value="PAC:32924594.CDS.1"/>
    <property type="gene ID" value="Pp3c7_600"/>
</dbReference>
<reference evidence="1 3" key="1">
    <citation type="journal article" date="2008" name="Science">
        <title>The Physcomitrella genome reveals evolutionary insights into the conquest of land by plants.</title>
        <authorList>
            <person name="Rensing S."/>
            <person name="Lang D."/>
            <person name="Zimmer A."/>
            <person name="Terry A."/>
            <person name="Salamov A."/>
            <person name="Shapiro H."/>
            <person name="Nishiyama T."/>
            <person name="Perroud P.-F."/>
            <person name="Lindquist E."/>
            <person name="Kamisugi Y."/>
            <person name="Tanahashi T."/>
            <person name="Sakakibara K."/>
            <person name="Fujita T."/>
            <person name="Oishi K."/>
            <person name="Shin-I T."/>
            <person name="Kuroki Y."/>
            <person name="Toyoda A."/>
            <person name="Suzuki Y."/>
            <person name="Hashimoto A."/>
            <person name="Yamaguchi K."/>
            <person name="Sugano A."/>
            <person name="Kohara Y."/>
            <person name="Fujiyama A."/>
            <person name="Anterola A."/>
            <person name="Aoki S."/>
            <person name="Ashton N."/>
            <person name="Barbazuk W.B."/>
            <person name="Barker E."/>
            <person name="Bennetzen J."/>
            <person name="Bezanilla M."/>
            <person name="Blankenship R."/>
            <person name="Cho S.H."/>
            <person name="Dutcher S."/>
            <person name="Estelle M."/>
            <person name="Fawcett J.A."/>
            <person name="Gundlach H."/>
            <person name="Hanada K."/>
            <person name="Heyl A."/>
            <person name="Hicks K.A."/>
            <person name="Hugh J."/>
            <person name="Lohr M."/>
            <person name="Mayer K."/>
            <person name="Melkozernov A."/>
            <person name="Murata T."/>
            <person name="Nelson D."/>
            <person name="Pils B."/>
            <person name="Prigge M."/>
            <person name="Reiss B."/>
            <person name="Renner T."/>
            <person name="Rombauts S."/>
            <person name="Rushton P."/>
            <person name="Sanderfoot A."/>
            <person name="Schween G."/>
            <person name="Shiu S.-H."/>
            <person name="Stueber K."/>
            <person name="Theodoulou F.L."/>
            <person name="Tu H."/>
            <person name="Van de Peer Y."/>
            <person name="Verrier P.J."/>
            <person name="Waters E."/>
            <person name="Wood A."/>
            <person name="Yang L."/>
            <person name="Cove D."/>
            <person name="Cuming A."/>
            <person name="Hasebe M."/>
            <person name="Lucas S."/>
            <person name="Mishler D.B."/>
            <person name="Reski R."/>
            <person name="Grigoriev I."/>
            <person name="Quatrano R.S."/>
            <person name="Boore J.L."/>
        </authorList>
    </citation>
    <scope>NUCLEOTIDE SEQUENCE [LARGE SCALE GENOMIC DNA]</scope>
    <source>
        <strain evidence="2 3">cv. Gransden 2004</strain>
    </source>
</reference>
<gene>
    <name evidence="1" type="ORF">PHYPA_009714</name>
</gene>
<proteinExistence type="predicted"/>
<dbReference type="AlphaFoldDB" id="A0A2K1K9R8"/>
<dbReference type="PaxDb" id="3218-PP1S130_199V6.1"/>
<dbReference type="Gramene" id="Pp3c7_600V3.2">
    <property type="protein sequence ID" value="PAC:32924595.CDS.1"/>
    <property type="gene ID" value="Pp3c7_600"/>
</dbReference>
<reference evidence="1 3" key="2">
    <citation type="journal article" date="2018" name="Plant J.">
        <title>The Physcomitrella patens chromosome-scale assembly reveals moss genome structure and evolution.</title>
        <authorList>
            <person name="Lang D."/>
            <person name="Ullrich K.K."/>
            <person name="Murat F."/>
            <person name="Fuchs J."/>
            <person name="Jenkins J."/>
            <person name="Haas F.B."/>
            <person name="Piednoel M."/>
            <person name="Gundlach H."/>
            <person name="Van Bel M."/>
            <person name="Meyberg R."/>
            <person name="Vives C."/>
            <person name="Morata J."/>
            <person name="Symeonidi A."/>
            <person name="Hiss M."/>
            <person name="Muchero W."/>
            <person name="Kamisugi Y."/>
            <person name="Saleh O."/>
            <person name="Blanc G."/>
            <person name="Decker E.L."/>
            <person name="van Gessel N."/>
            <person name="Grimwood J."/>
            <person name="Hayes R.D."/>
            <person name="Graham S.W."/>
            <person name="Gunter L.E."/>
            <person name="McDaniel S.F."/>
            <person name="Hoernstein S.N.W."/>
            <person name="Larsson A."/>
            <person name="Li F.W."/>
            <person name="Perroud P.F."/>
            <person name="Phillips J."/>
            <person name="Ranjan P."/>
            <person name="Rokshar D.S."/>
            <person name="Rothfels C.J."/>
            <person name="Schneider L."/>
            <person name="Shu S."/>
            <person name="Stevenson D.W."/>
            <person name="Thummler F."/>
            <person name="Tillich M."/>
            <person name="Villarreal Aguilar J.C."/>
            <person name="Widiez T."/>
            <person name="Wong G.K."/>
            <person name="Wymore A."/>
            <person name="Zhang Y."/>
            <person name="Zimmer A.D."/>
            <person name="Quatrano R.S."/>
            <person name="Mayer K.F.X."/>
            <person name="Goodstein D."/>
            <person name="Casacuberta J.M."/>
            <person name="Vandepoele K."/>
            <person name="Reski R."/>
            <person name="Cuming A.C."/>
            <person name="Tuskan G.A."/>
            <person name="Maumus F."/>
            <person name="Salse J."/>
            <person name="Schmutz J."/>
            <person name="Rensing S.A."/>
        </authorList>
    </citation>
    <scope>NUCLEOTIDE SEQUENCE [LARGE SCALE GENOMIC DNA]</scope>
    <source>
        <strain evidence="2 3">cv. Gransden 2004</strain>
    </source>
</reference>